<evidence type="ECO:0000256" key="5">
    <source>
        <dbReference type="ARBA" id="ARBA00022989"/>
    </source>
</evidence>
<feature type="transmembrane region" description="Helical" evidence="7">
    <location>
        <begin position="103"/>
        <end position="123"/>
    </location>
</feature>
<dbReference type="GO" id="GO:0016020">
    <property type="term" value="C:membrane"/>
    <property type="evidence" value="ECO:0007669"/>
    <property type="project" value="UniProtKB-SubCell"/>
</dbReference>
<dbReference type="GO" id="GO:0004252">
    <property type="term" value="F:serine-type endopeptidase activity"/>
    <property type="evidence" value="ECO:0007669"/>
    <property type="project" value="InterPro"/>
</dbReference>
<feature type="transmembrane region" description="Helical" evidence="7">
    <location>
        <begin position="129"/>
        <end position="147"/>
    </location>
</feature>
<sequence length="224" mass="24206">MLPLRDSVRTRRRAWMNWLLVAVTTAVFLVQDSGAVERADLFRTLAVIPVRIFDLGLLAGLGYWPLLTLLTATFLHGGWIHLLGNMLYLWVFGDNVEDRLGHLRYLAFYLAGGFVANLAHVLANPFSSIPTIGASGAVAAVLGAYAVTFPQARVLALVPVGAIVPVLRVPAWALLGLWFLLQLWGGIAGPGAQPVAWWAHIGGFLAGMGLVRLLAPAREPQRVG</sequence>
<feature type="transmembrane region" description="Helical" evidence="7">
    <location>
        <begin position="62"/>
        <end position="91"/>
    </location>
</feature>
<keyword evidence="3 7" id="KW-0812">Transmembrane</keyword>
<dbReference type="SUPFAM" id="SSF144091">
    <property type="entry name" value="Rhomboid-like"/>
    <property type="match status" value="1"/>
</dbReference>
<dbReference type="PANTHER" id="PTHR43731:SF14">
    <property type="entry name" value="PRESENILIN-ASSOCIATED RHOMBOID-LIKE PROTEIN, MITOCHONDRIAL"/>
    <property type="match status" value="1"/>
</dbReference>
<evidence type="ECO:0000256" key="1">
    <source>
        <dbReference type="ARBA" id="ARBA00004141"/>
    </source>
</evidence>
<evidence type="ECO:0000256" key="7">
    <source>
        <dbReference type="SAM" id="Phobius"/>
    </source>
</evidence>
<keyword evidence="5 7" id="KW-1133">Transmembrane helix</keyword>
<proteinExistence type="inferred from homology"/>
<evidence type="ECO:0000256" key="4">
    <source>
        <dbReference type="ARBA" id="ARBA00022801"/>
    </source>
</evidence>
<keyword evidence="9" id="KW-0645">Protease</keyword>
<dbReference type="InterPro" id="IPR035952">
    <property type="entry name" value="Rhomboid-like_sf"/>
</dbReference>
<feature type="transmembrane region" description="Helical" evidence="7">
    <location>
        <begin position="154"/>
        <end position="175"/>
    </location>
</feature>
<keyword evidence="4" id="KW-0378">Hydrolase</keyword>
<protein>
    <submittedName>
        <fullName evidence="9">Rhomboid family intramembrane serine protease</fullName>
    </submittedName>
</protein>
<comment type="similarity">
    <text evidence="2">Belongs to the peptidase S54 family.</text>
</comment>
<organism evidence="9 10">
    <name type="scientific">Caldinitratiruptor microaerophilus</name>
    <dbReference type="NCBI Taxonomy" id="671077"/>
    <lineage>
        <taxon>Bacteria</taxon>
        <taxon>Bacillati</taxon>
        <taxon>Bacillota</taxon>
        <taxon>Clostridia</taxon>
        <taxon>Eubacteriales</taxon>
        <taxon>Symbiobacteriaceae</taxon>
        <taxon>Caldinitratiruptor</taxon>
    </lineage>
</organism>
<keyword evidence="10" id="KW-1185">Reference proteome</keyword>
<evidence type="ECO:0000259" key="8">
    <source>
        <dbReference type="Pfam" id="PF01694"/>
    </source>
</evidence>
<comment type="subcellular location">
    <subcellularLocation>
        <location evidence="1">Membrane</location>
        <topology evidence="1">Multi-pass membrane protein</topology>
    </subcellularLocation>
</comment>
<dbReference type="InterPro" id="IPR050925">
    <property type="entry name" value="Rhomboid_protease_S54"/>
</dbReference>
<dbReference type="RefSeq" id="WP_264843773.1">
    <property type="nucleotide sequence ID" value="NZ_AP025628.1"/>
</dbReference>
<evidence type="ECO:0000313" key="10">
    <source>
        <dbReference type="Proteomes" id="UP001163687"/>
    </source>
</evidence>
<dbReference type="Pfam" id="PF01694">
    <property type="entry name" value="Rhomboid"/>
    <property type="match status" value="1"/>
</dbReference>
<evidence type="ECO:0000256" key="6">
    <source>
        <dbReference type="ARBA" id="ARBA00023136"/>
    </source>
</evidence>
<evidence type="ECO:0000256" key="3">
    <source>
        <dbReference type="ARBA" id="ARBA00022692"/>
    </source>
</evidence>
<dbReference type="InterPro" id="IPR022764">
    <property type="entry name" value="Peptidase_S54_rhomboid_dom"/>
</dbReference>
<dbReference type="Proteomes" id="UP001163687">
    <property type="component" value="Chromosome"/>
</dbReference>
<dbReference type="FunFam" id="1.20.1540.10:FF:000027">
    <property type="entry name" value="Rhomboid family intramembrane serine protease"/>
    <property type="match status" value="1"/>
</dbReference>
<keyword evidence="6 7" id="KW-0472">Membrane</keyword>
<gene>
    <name evidence="9" type="ORF">caldi_07550</name>
</gene>
<name>A0AA35CLV1_9FIRM</name>
<accession>A0AA35CLV1</accession>
<dbReference type="Gene3D" id="1.20.1540.10">
    <property type="entry name" value="Rhomboid-like"/>
    <property type="match status" value="1"/>
</dbReference>
<dbReference type="EMBL" id="AP025628">
    <property type="protein sequence ID" value="BDG59665.1"/>
    <property type="molecule type" value="Genomic_DNA"/>
</dbReference>
<evidence type="ECO:0000313" key="9">
    <source>
        <dbReference type="EMBL" id="BDG59665.1"/>
    </source>
</evidence>
<dbReference type="GO" id="GO:0006508">
    <property type="term" value="P:proteolysis"/>
    <property type="evidence" value="ECO:0007669"/>
    <property type="project" value="UniProtKB-KW"/>
</dbReference>
<dbReference type="KEGG" id="cmic:caldi_07550"/>
<dbReference type="PANTHER" id="PTHR43731">
    <property type="entry name" value="RHOMBOID PROTEASE"/>
    <property type="match status" value="1"/>
</dbReference>
<feature type="transmembrane region" description="Helical" evidence="7">
    <location>
        <begin position="195"/>
        <end position="215"/>
    </location>
</feature>
<reference evidence="9" key="1">
    <citation type="submission" date="2022-03" db="EMBL/GenBank/DDBJ databases">
        <title>Complete genome sequence of Caldinitratiruptor microaerophilus.</title>
        <authorList>
            <person name="Mukaiyama R."/>
            <person name="Nishiyama T."/>
            <person name="Ueda K."/>
        </authorList>
    </citation>
    <scope>NUCLEOTIDE SEQUENCE</scope>
    <source>
        <strain evidence="9">JCM 16183</strain>
    </source>
</reference>
<evidence type="ECO:0000256" key="2">
    <source>
        <dbReference type="ARBA" id="ARBA00009045"/>
    </source>
</evidence>
<dbReference type="AlphaFoldDB" id="A0AA35CLV1"/>
<feature type="domain" description="Peptidase S54 rhomboid" evidence="8">
    <location>
        <begin position="66"/>
        <end position="214"/>
    </location>
</feature>